<organism evidence="2">
    <name type="scientific">marine metagenome</name>
    <dbReference type="NCBI Taxonomy" id="408172"/>
    <lineage>
        <taxon>unclassified sequences</taxon>
        <taxon>metagenomes</taxon>
        <taxon>ecological metagenomes</taxon>
    </lineage>
</organism>
<dbReference type="EMBL" id="UINC01104290">
    <property type="protein sequence ID" value="SVC67327.1"/>
    <property type="molecule type" value="Genomic_DNA"/>
</dbReference>
<keyword evidence="1" id="KW-0175">Coiled coil</keyword>
<proteinExistence type="predicted"/>
<reference evidence="2" key="1">
    <citation type="submission" date="2018-05" db="EMBL/GenBank/DDBJ databases">
        <authorList>
            <person name="Lanie J.A."/>
            <person name="Ng W.-L."/>
            <person name="Kazmierczak K.M."/>
            <person name="Andrzejewski T.M."/>
            <person name="Davidsen T.M."/>
            <person name="Wayne K.J."/>
            <person name="Tettelin H."/>
            <person name="Glass J.I."/>
            <person name="Rusch D."/>
            <person name="Podicherti R."/>
            <person name="Tsui H.-C.T."/>
            <person name="Winkler M.E."/>
        </authorList>
    </citation>
    <scope>NUCLEOTIDE SEQUENCE</scope>
</reference>
<evidence type="ECO:0000313" key="2">
    <source>
        <dbReference type="EMBL" id="SVC67327.1"/>
    </source>
</evidence>
<feature type="coiled-coil region" evidence="1">
    <location>
        <begin position="116"/>
        <end position="143"/>
    </location>
</feature>
<sequence>MIKDEFGGWMFDLDEREALTDILKDKFDSKQIYTFLILLREICFYMKIWKEDLPSNQDVKLYVTPILNSINKTNDYLHLLEKKQLANGIPFGFPYFLGSDPHPKDKRHNRHFDRHIENIRVRAEASRNSLEELQALIEKQLQEWKMLPHRPKADSHSFVYDMVTRYLQIFHEIPTAYPDGIFFKIVQKTREIVGMKFEDPRKSIEAALKKHRLNGTLEIKS</sequence>
<dbReference type="AlphaFoldDB" id="A0A382P3G3"/>
<gene>
    <name evidence="2" type="ORF">METZ01_LOCUS320181</name>
</gene>
<name>A0A382P3G3_9ZZZZ</name>
<accession>A0A382P3G3</accession>
<protein>
    <submittedName>
        <fullName evidence="2">Uncharacterized protein</fullName>
    </submittedName>
</protein>
<evidence type="ECO:0000256" key="1">
    <source>
        <dbReference type="SAM" id="Coils"/>
    </source>
</evidence>